<reference evidence="2" key="1">
    <citation type="submission" date="2020-10" db="EMBL/GenBank/DDBJ databases">
        <authorList>
            <person name="Castelo-Branco R."/>
            <person name="Eusebio N."/>
            <person name="Adriana R."/>
            <person name="Vieira A."/>
            <person name="Brugerolle De Fraissinette N."/>
            <person name="Rezende De Castro R."/>
            <person name="Schneider M.P."/>
            <person name="Vasconcelos V."/>
            <person name="Leao P.N."/>
        </authorList>
    </citation>
    <scope>NUCLEOTIDE SEQUENCE</scope>
    <source>
        <strain evidence="2">LEGE 07310</strain>
    </source>
</reference>
<sequence>MSHSELQKTLYGHLCQLTRERDPFIATEGHFYTQQYLQSQFEQWGAVESQDFTVRGKIYSNWSLSLPGQTRLAPILVGAHYDTVVGSPGADDNASGLAVLLALASTLAQSPPRRPVIFVAFDLEEYGLEGSRAWVARRTQTGQPLHLMLSLEMLGYFSDAPRSQRYPAKPLEWVYPTRGNFIGLIGNWPTILTMQRLKRHIKQAGTPCQWLPMVGQGNLLPATRRSDHAPFWDAGYPAILVTDTADLRNPHYHQASDRIETLNLAAMAGVCAGLAEG</sequence>
<dbReference type="Pfam" id="PF04389">
    <property type="entry name" value="Peptidase_M28"/>
    <property type="match status" value="2"/>
</dbReference>
<dbReference type="EMBL" id="JADEXG010000007">
    <property type="protein sequence ID" value="MBE9076543.1"/>
    <property type="molecule type" value="Genomic_DNA"/>
</dbReference>
<proteinExistence type="predicted"/>
<dbReference type="InterPro" id="IPR045175">
    <property type="entry name" value="M28_fam"/>
</dbReference>
<feature type="domain" description="Peptidase M28" evidence="1">
    <location>
        <begin position="65"/>
        <end position="169"/>
    </location>
</feature>
<protein>
    <submittedName>
        <fullName evidence="2">M28 family peptidase</fullName>
    </submittedName>
</protein>
<gene>
    <name evidence="2" type="ORF">IQ241_04405</name>
</gene>
<dbReference type="PANTHER" id="PTHR12147">
    <property type="entry name" value="METALLOPEPTIDASE M28 FAMILY MEMBER"/>
    <property type="match status" value="1"/>
</dbReference>
<keyword evidence="3" id="KW-1185">Reference proteome</keyword>
<evidence type="ECO:0000313" key="3">
    <source>
        <dbReference type="Proteomes" id="UP000636505"/>
    </source>
</evidence>
<organism evidence="2 3">
    <name type="scientific">Vasconcelosia minhoensis LEGE 07310</name>
    <dbReference type="NCBI Taxonomy" id="915328"/>
    <lineage>
        <taxon>Bacteria</taxon>
        <taxon>Bacillati</taxon>
        <taxon>Cyanobacteriota</taxon>
        <taxon>Cyanophyceae</taxon>
        <taxon>Nodosilineales</taxon>
        <taxon>Cymatolegaceae</taxon>
        <taxon>Vasconcelosia</taxon>
        <taxon>Vasconcelosia minhoensis</taxon>
    </lineage>
</organism>
<dbReference type="Gene3D" id="3.40.630.10">
    <property type="entry name" value="Zn peptidases"/>
    <property type="match status" value="1"/>
</dbReference>
<dbReference type="GO" id="GO:0006508">
    <property type="term" value="P:proteolysis"/>
    <property type="evidence" value="ECO:0007669"/>
    <property type="project" value="InterPro"/>
</dbReference>
<name>A0A8J7AFH5_9CYAN</name>
<accession>A0A8J7AFH5</accession>
<dbReference type="Proteomes" id="UP000636505">
    <property type="component" value="Unassembled WGS sequence"/>
</dbReference>
<dbReference type="PANTHER" id="PTHR12147:SF26">
    <property type="entry name" value="PEPTIDASE M28 DOMAIN-CONTAINING PROTEIN"/>
    <property type="match status" value="1"/>
</dbReference>
<feature type="non-terminal residue" evidence="2">
    <location>
        <position position="277"/>
    </location>
</feature>
<dbReference type="InterPro" id="IPR007484">
    <property type="entry name" value="Peptidase_M28"/>
</dbReference>
<dbReference type="RefSeq" id="WP_193905207.1">
    <property type="nucleotide sequence ID" value="NZ_JADEXG010000007.1"/>
</dbReference>
<evidence type="ECO:0000313" key="2">
    <source>
        <dbReference type="EMBL" id="MBE9076543.1"/>
    </source>
</evidence>
<comment type="caution">
    <text evidence="2">The sequence shown here is derived from an EMBL/GenBank/DDBJ whole genome shotgun (WGS) entry which is preliminary data.</text>
</comment>
<dbReference type="SUPFAM" id="SSF53187">
    <property type="entry name" value="Zn-dependent exopeptidases"/>
    <property type="match status" value="1"/>
</dbReference>
<dbReference type="AlphaFoldDB" id="A0A8J7AFH5"/>
<evidence type="ECO:0000259" key="1">
    <source>
        <dbReference type="Pfam" id="PF04389"/>
    </source>
</evidence>
<feature type="domain" description="Peptidase M28" evidence="1">
    <location>
        <begin position="223"/>
        <end position="268"/>
    </location>
</feature>
<dbReference type="GO" id="GO:0008235">
    <property type="term" value="F:metalloexopeptidase activity"/>
    <property type="evidence" value="ECO:0007669"/>
    <property type="project" value="InterPro"/>
</dbReference>